<sequence>MSSNQVDLSSDHSDSPNYATDTPANQEFVAESQTATPAETIIQEVIFVSLVTVQRVLAFANATLSLCQGIASGCEAIHANTASLTKKKKRTLVKEANLSASSAAALRARLLVPRAKRNKVRTVRI</sequence>
<name>A0AAV3NT83_LITER</name>
<evidence type="ECO:0000256" key="1">
    <source>
        <dbReference type="SAM" id="MobiDB-lite"/>
    </source>
</evidence>
<feature type="compositionally biased region" description="Polar residues" evidence="1">
    <location>
        <begin position="15"/>
        <end position="30"/>
    </location>
</feature>
<dbReference type="Proteomes" id="UP001454036">
    <property type="component" value="Unassembled WGS sequence"/>
</dbReference>
<protein>
    <submittedName>
        <fullName evidence="2">Uncharacterized protein</fullName>
    </submittedName>
</protein>
<proteinExistence type="predicted"/>
<keyword evidence="3" id="KW-1185">Reference proteome</keyword>
<gene>
    <name evidence="2" type="ORF">LIER_42701</name>
</gene>
<comment type="caution">
    <text evidence="2">The sequence shown here is derived from an EMBL/GenBank/DDBJ whole genome shotgun (WGS) entry which is preliminary data.</text>
</comment>
<dbReference type="AlphaFoldDB" id="A0AAV3NT83"/>
<accession>A0AAV3NT83</accession>
<feature type="region of interest" description="Disordered" evidence="1">
    <location>
        <begin position="1"/>
        <end position="30"/>
    </location>
</feature>
<reference evidence="2 3" key="1">
    <citation type="submission" date="2024-01" db="EMBL/GenBank/DDBJ databases">
        <title>The complete chloroplast genome sequence of Lithospermum erythrorhizon: insights into the phylogenetic relationship among Boraginaceae species and the maternal lineages of purple gromwells.</title>
        <authorList>
            <person name="Okada T."/>
            <person name="Watanabe K."/>
        </authorList>
    </citation>
    <scope>NUCLEOTIDE SEQUENCE [LARGE SCALE GENOMIC DNA]</scope>
</reference>
<evidence type="ECO:0000313" key="3">
    <source>
        <dbReference type="Proteomes" id="UP001454036"/>
    </source>
</evidence>
<evidence type="ECO:0000313" key="2">
    <source>
        <dbReference type="EMBL" id="GAA0142052.1"/>
    </source>
</evidence>
<dbReference type="EMBL" id="BAABME010030594">
    <property type="protein sequence ID" value="GAA0142052.1"/>
    <property type="molecule type" value="Genomic_DNA"/>
</dbReference>
<organism evidence="2 3">
    <name type="scientific">Lithospermum erythrorhizon</name>
    <name type="common">Purple gromwell</name>
    <name type="synonym">Lithospermum officinale var. erythrorhizon</name>
    <dbReference type="NCBI Taxonomy" id="34254"/>
    <lineage>
        <taxon>Eukaryota</taxon>
        <taxon>Viridiplantae</taxon>
        <taxon>Streptophyta</taxon>
        <taxon>Embryophyta</taxon>
        <taxon>Tracheophyta</taxon>
        <taxon>Spermatophyta</taxon>
        <taxon>Magnoliopsida</taxon>
        <taxon>eudicotyledons</taxon>
        <taxon>Gunneridae</taxon>
        <taxon>Pentapetalae</taxon>
        <taxon>asterids</taxon>
        <taxon>lamiids</taxon>
        <taxon>Boraginales</taxon>
        <taxon>Boraginaceae</taxon>
        <taxon>Boraginoideae</taxon>
        <taxon>Lithospermeae</taxon>
        <taxon>Lithospermum</taxon>
    </lineage>
</organism>